<gene>
    <name evidence="7" type="ORF">CC86DRAFT_375322</name>
</gene>
<evidence type="ECO:0000256" key="1">
    <source>
        <dbReference type="ARBA" id="ARBA00001657"/>
    </source>
</evidence>
<evidence type="ECO:0000259" key="5">
    <source>
        <dbReference type="Pfam" id="PF01055"/>
    </source>
</evidence>
<dbReference type="Proteomes" id="UP000799424">
    <property type="component" value="Unassembled WGS sequence"/>
</dbReference>
<dbReference type="AlphaFoldDB" id="A0A6A6ZEM8"/>
<dbReference type="PANTHER" id="PTHR22762:SF89">
    <property type="entry name" value="ALPHA-XYLOSIDASE"/>
    <property type="match status" value="1"/>
</dbReference>
<dbReference type="EMBL" id="MU006246">
    <property type="protein sequence ID" value="KAF2819153.1"/>
    <property type="molecule type" value="Genomic_DNA"/>
</dbReference>
<dbReference type="OrthoDB" id="1334205at2759"/>
<comment type="catalytic activity">
    <reaction evidence="1">
        <text>Hydrolysis of terminal, non-reducing (1-&gt;4)-linked alpha-D-glucose residues with release of alpha-D-glucose.</text>
        <dbReference type="EC" id="3.2.1.20"/>
    </reaction>
</comment>
<evidence type="ECO:0000313" key="7">
    <source>
        <dbReference type="EMBL" id="KAF2819153.1"/>
    </source>
</evidence>
<accession>A0A6A6ZEM8</accession>
<evidence type="ECO:0000256" key="2">
    <source>
        <dbReference type="ARBA" id="ARBA00007806"/>
    </source>
</evidence>
<evidence type="ECO:0000256" key="4">
    <source>
        <dbReference type="RuleBase" id="RU361185"/>
    </source>
</evidence>
<dbReference type="GO" id="GO:0005975">
    <property type="term" value="P:carbohydrate metabolic process"/>
    <property type="evidence" value="ECO:0007669"/>
    <property type="project" value="InterPro"/>
</dbReference>
<dbReference type="InterPro" id="IPR017853">
    <property type="entry name" value="GH"/>
</dbReference>
<dbReference type="EC" id="3.2.1.20" evidence="3"/>
<dbReference type="SUPFAM" id="SSF51011">
    <property type="entry name" value="Glycosyl hydrolase domain"/>
    <property type="match status" value="1"/>
</dbReference>
<evidence type="ECO:0000259" key="6">
    <source>
        <dbReference type="Pfam" id="PF21365"/>
    </source>
</evidence>
<keyword evidence="4" id="KW-0378">Hydrolase</keyword>
<organism evidence="7 8">
    <name type="scientific">Ophiobolus disseminans</name>
    <dbReference type="NCBI Taxonomy" id="1469910"/>
    <lineage>
        <taxon>Eukaryota</taxon>
        <taxon>Fungi</taxon>
        <taxon>Dikarya</taxon>
        <taxon>Ascomycota</taxon>
        <taxon>Pezizomycotina</taxon>
        <taxon>Dothideomycetes</taxon>
        <taxon>Pleosporomycetidae</taxon>
        <taxon>Pleosporales</taxon>
        <taxon>Pleosporineae</taxon>
        <taxon>Phaeosphaeriaceae</taxon>
        <taxon>Ophiobolus</taxon>
    </lineage>
</organism>
<proteinExistence type="inferred from homology"/>
<dbReference type="GO" id="GO:0004558">
    <property type="term" value="F:alpha-1,4-glucosidase activity"/>
    <property type="evidence" value="ECO:0007669"/>
    <property type="project" value="UniProtKB-EC"/>
</dbReference>
<evidence type="ECO:0000256" key="3">
    <source>
        <dbReference type="ARBA" id="ARBA00012741"/>
    </source>
</evidence>
<feature type="domain" description="Glycoside hydrolase family 31 TIM barrel" evidence="5">
    <location>
        <begin position="193"/>
        <end position="496"/>
    </location>
</feature>
<dbReference type="Pfam" id="PF21365">
    <property type="entry name" value="Glyco_hydro_31_3rd"/>
    <property type="match status" value="1"/>
</dbReference>
<evidence type="ECO:0000313" key="8">
    <source>
        <dbReference type="Proteomes" id="UP000799424"/>
    </source>
</evidence>
<comment type="similarity">
    <text evidence="2 4">Belongs to the glycosyl hydrolase 31 family.</text>
</comment>
<dbReference type="Gene3D" id="2.60.40.1180">
    <property type="entry name" value="Golgi alpha-mannosidase II"/>
    <property type="match status" value="2"/>
</dbReference>
<dbReference type="CDD" id="cd06595">
    <property type="entry name" value="GH31_u1"/>
    <property type="match status" value="1"/>
</dbReference>
<dbReference type="InterPro" id="IPR013780">
    <property type="entry name" value="Glyco_hydro_b"/>
</dbReference>
<dbReference type="GO" id="GO:0006491">
    <property type="term" value="P:N-glycan processing"/>
    <property type="evidence" value="ECO:0007669"/>
    <property type="project" value="TreeGrafter"/>
</dbReference>
<reference evidence="7" key="1">
    <citation type="journal article" date="2020" name="Stud. Mycol.">
        <title>101 Dothideomycetes genomes: a test case for predicting lifestyles and emergence of pathogens.</title>
        <authorList>
            <person name="Haridas S."/>
            <person name="Albert R."/>
            <person name="Binder M."/>
            <person name="Bloem J."/>
            <person name="Labutti K."/>
            <person name="Salamov A."/>
            <person name="Andreopoulos B."/>
            <person name="Baker S."/>
            <person name="Barry K."/>
            <person name="Bills G."/>
            <person name="Bluhm B."/>
            <person name="Cannon C."/>
            <person name="Castanera R."/>
            <person name="Culley D."/>
            <person name="Daum C."/>
            <person name="Ezra D."/>
            <person name="Gonzalez J."/>
            <person name="Henrissat B."/>
            <person name="Kuo A."/>
            <person name="Liang C."/>
            <person name="Lipzen A."/>
            <person name="Lutzoni F."/>
            <person name="Magnuson J."/>
            <person name="Mondo S."/>
            <person name="Nolan M."/>
            <person name="Ohm R."/>
            <person name="Pangilinan J."/>
            <person name="Park H.-J."/>
            <person name="Ramirez L."/>
            <person name="Alfaro M."/>
            <person name="Sun H."/>
            <person name="Tritt A."/>
            <person name="Yoshinaga Y."/>
            <person name="Zwiers L.-H."/>
            <person name="Turgeon B."/>
            <person name="Goodwin S."/>
            <person name="Spatafora J."/>
            <person name="Crous P."/>
            <person name="Grigoriev I."/>
        </authorList>
    </citation>
    <scope>NUCLEOTIDE SEQUENCE</scope>
    <source>
        <strain evidence="7">CBS 113818</strain>
    </source>
</reference>
<dbReference type="InterPro" id="IPR048395">
    <property type="entry name" value="Glyco_hydro_31_C"/>
</dbReference>
<dbReference type="InterPro" id="IPR000322">
    <property type="entry name" value="Glyco_hydro_31_TIM"/>
</dbReference>
<feature type="domain" description="Glycosyl hydrolase family 31 C-terminal" evidence="6">
    <location>
        <begin position="505"/>
        <end position="595"/>
    </location>
</feature>
<dbReference type="Pfam" id="PF01055">
    <property type="entry name" value="Glyco_hydro_31_2nd"/>
    <property type="match status" value="1"/>
</dbReference>
<keyword evidence="8" id="KW-1185">Reference proteome</keyword>
<dbReference type="Gene3D" id="3.20.20.80">
    <property type="entry name" value="Glycosidases"/>
    <property type="match status" value="1"/>
</dbReference>
<protein>
    <recommendedName>
        <fullName evidence="3">alpha-glucosidase</fullName>
        <ecNumber evidence="3">3.2.1.20</ecNumber>
    </recommendedName>
</protein>
<dbReference type="SUPFAM" id="SSF51445">
    <property type="entry name" value="(Trans)glycosidases"/>
    <property type="match status" value="1"/>
</dbReference>
<sequence>MSKPARYDFKTRHVAHPDAIVAGDKYRFTILTDGLLRFEWAEDGKFEDRASTFAINRRLAIPDFYVWDRGHGIEIVTKRFHVVYDKKKFSSDGFRVHLKGDVTGTWSYGEDVSNLGGTTRTLDMVNGRTNLGPGVLSRDGMAVLKDSDSMLFEDNGWIAGRKKGERSDEYIFMYGRDYREAVRAYYAVSGSQPLLPRYAMGNWWSRYHAYDEKEYMELHDHFDKDDVPMNVAVVDMDWHLVWNLPDGINGWTGYTWNKELFPDPDKFMKKLHDRGLKLTLNLHPADGFRHHEEQYPEVAKYLGIDPATKQTINFDCTDKSFMDAYFDIVHHQHEQRGVDFWWVDWQQGNTSKIPGVDPLWVLNHFHFLDSGRGSQRPLILSRFGGPGAQRYQIGFSGDAIITWDSLNFQPEFTATASNIGYGWWSNDIGGHTHGYKDDELYTRWVQLGCYSPILRLHSDNNPFNTREPWRFNEEARTIVEDTLRFRHRLIPYLYTMNARSASDDEPLVQPMYWDYPEEDQAYSVPNQFRFGTELIVAPVTQPRDRTTHLGAANVWLPKGKYVDIFTGTVYNRAGELKVHRPLNFVPALAPEGAIIPLDGAWRPQSGSPNPDALEILLVVGSDGSFTLTEDNGSGTHVDDGGFRIIDAGGEESPDEENVAFAYTPITYKQSTGVLKIGPVSGDTASVPKARAWKIRVLAHTPKHKKDISCLTTSPHSKRHAKSLSHTLSSESNGTLLDLGTISTDHTIIVELGSGPQLDVIDPVPRIRDVIDKASIEMDRKWDIWNTVNSGESVLNKVRALQGKGLQQELLDAMLELLLADERVGGEGGVEF</sequence>
<dbReference type="PANTHER" id="PTHR22762">
    <property type="entry name" value="ALPHA-GLUCOSIDASE"/>
    <property type="match status" value="1"/>
</dbReference>
<keyword evidence="4" id="KW-0326">Glycosidase</keyword>
<name>A0A6A6ZEM8_9PLEO</name>